<dbReference type="PROSITE" id="PS50042">
    <property type="entry name" value="CNMP_BINDING_3"/>
    <property type="match status" value="1"/>
</dbReference>
<dbReference type="PANTHER" id="PTHR47691:SF3">
    <property type="entry name" value="HTH-TYPE TRANSCRIPTIONAL REGULATOR RV0890C-RELATED"/>
    <property type="match status" value="1"/>
</dbReference>
<dbReference type="Pfam" id="PF00027">
    <property type="entry name" value="cNMP_binding"/>
    <property type="match status" value="1"/>
</dbReference>
<proteinExistence type="predicted"/>
<dbReference type="SUPFAM" id="SSF51206">
    <property type="entry name" value="cAMP-binding domain-like"/>
    <property type="match status" value="1"/>
</dbReference>
<accession>A0A934K288</accession>
<dbReference type="EMBL" id="JAEKNR010000067">
    <property type="protein sequence ID" value="MBJ7597554.1"/>
    <property type="molecule type" value="Genomic_DNA"/>
</dbReference>
<feature type="domain" description="Cyclic nucleotide-binding" evidence="1">
    <location>
        <begin position="805"/>
        <end position="924"/>
    </location>
</feature>
<dbReference type="AlphaFoldDB" id="A0A934K288"/>
<dbReference type="PRINTS" id="PR00364">
    <property type="entry name" value="DISEASERSIST"/>
</dbReference>
<evidence type="ECO:0000313" key="2">
    <source>
        <dbReference type="EMBL" id="MBJ7597554.1"/>
    </source>
</evidence>
<organism evidence="2 3">
    <name type="scientific">Candidatus Nephthysia bennettiae</name>
    <dbReference type="NCBI Taxonomy" id="3127016"/>
    <lineage>
        <taxon>Bacteria</taxon>
        <taxon>Bacillati</taxon>
        <taxon>Candidatus Dormiibacterota</taxon>
        <taxon>Candidatus Dormibacteria</taxon>
        <taxon>Candidatus Dormibacterales</taxon>
        <taxon>Candidatus Dormibacteraceae</taxon>
        <taxon>Candidatus Nephthysia</taxon>
    </lineage>
</organism>
<evidence type="ECO:0000259" key="1">
    <source>
        <dbReference type="PROSITE" id="PS50042"/>
    </source>
</evidence>
<dbReference type="InterPro" id="IPR018490">
    <property type="entry name" value="cNMP-bd_dom_sf"/>
</dbReference>
<dbReference type="SMART" id="SM00100">
    <property type="entry name" value="cNMP"/>
    <property type="match status" value="1"/>
</dbReference>
<sequence>MSGLPAQLTSFVGRTEELVRARRMASRSRLLTLTGSGGCGKTRLAVELGAALEREVGDLVFFCDLTAAGEGAAVGAVVAEAVGAAGRAPEELADRLRSRRAVLLLDNCEHVLLAAAELTGRLLHDSADLRVIATSREPLGIPGEITMRVGPLPLPGPLDRAPDRLLESAAVRLLVDRALLNDPDFELTAANGAAVAQACSRLDGIPLAIELAAAQLNAMTVETLVAGLDDRFRLLVSGPGRPPRQRTLEAAVDWSFALLSPEQRTVFARISVLAGSFSVDTARRVANAGLAGAPDALPILAGLVERSMLDLDRMGGGYRMPETLREYGQAVLRRSGEAVQVLAEAAEEADSRGAHWSALTLLQAALAQTTQEDVARRELLDKLAWQAECAGSYRVGVEALQALDELLTDGSELAARATVQLRLSSFLPMASGDLEAAEAAARLALDLYQAAGEHGRVRAVAVQLAWARGYGGDPSSQARAAREVAAEAQSVGDRVVLRNSLGAIGAACVPLGDLEEGVAALEEGLRIATEDGDRVQSQWFGALLALADGLRGQLTRARARLDRVPAMDQPSSLSLEVSTFLHHLAGNHRAVLREVEENASSVSAFHVRGIWILGLAAAAAAELGEAATARGFVARVQALGADRDFFYQSRASRWMSGVASWCAGEDERARDQLRGAAHALLDMGVRPLAALAFRDLADLALQLGDADEAGSALARLEGIARELPFPLVSALASPDALESAAELGRLGYHGLRARRLEQGGLVEEAAAAYSELGCDWRADRALAGLSRAGGAPPSPAARTLGRTVLLETATMSELEELAGSVTTARYRAGQLVHRRGEDARTLEVVESGRVRLAIASAAGVRVLGEAGPGELFGERALLAGELRATDALAVEDSRVIRLDPARVLRFMEGRPAIAERAVALLRTRTRQESALTGEPEPADAAGRLLAAVQQVGTAHGRTGSAYEILPVYLEEQGARLLRPLRHASLQIPAAEGVPAAVVGAALARMGVRAEIVHSTSWRYEGDRLVLTYLAILPRALEADGFETVSVARAELARGTAREAPSAIDVSQVLEHGLRHLSWLSRDDPAIREQLSGSWLAFVDRYQPEPFRAL</sequence>
<protein>
    <submittedName>
        <fullName evidence="2">Cyclic nucleotide-binding domain-containing protein</fullName>
    </submittedName>
</protein>
<reference evidence="2" key="1">
    <citation type="submission" date="2020-10" db="EMBL/GenBank/DDBJ databases">
        <title>Ca. Dormibacterota MAGs.</title>
        <authorList>
            <person name="Montgomery K."/>
        </authorList>
    </citation>
    <scope>NUCLEOTIDE SEQUENCE [LARGE SCALE GENOMIC DNA]</scope>
    <source>
        <strain evidence="2">SC8812_S17_10</strain>
    </source>
</reference>
<gene>
    <name evidence="2" type="ORF">JF922_05650</name>
</gene>
<dbReference type="Proteomes" id="UP000612893">
    <property type="component" value="Unassembled WGS sequence"/>
</dbReference>
<dbReference type="Gene3D" id="2.60.120.10">
    <property type="entry name" value="Jelly Rolls"/>
    <property type="match status" value="1"/>
</dbReference>
<dbReference type="PANTHER" id="PTHR47691">
    <property type="entry name" value="REGULATOR-RELATED"/>
    <property type="match status" value="1"/>
</dbReference>
<dbReference type="InterPro" id="IPR014710">
    <property type="entry name" value="RmlC-like_jellyroll"/>
</dbReference>
<keyword evidence="3" id="KW-1185">Reference proteome</keyword>
<evidence type="ECO:0000313" key="3">
    <source>
        <dbReference type="Proteomes" id="UP000612893"/>
    </source>
</evidence>
<dbReference type="SUPFAM" id="SSF48452">
    <property type="entry name" value="TPR-like"/>
    <property type="match status" value="1"/>
</dbReference>
<dbReference type="InterPro" id="IPR011990">
    <property type="entry name" value="TPR-like_helical_dom_sf"/>
</dbReference>
<name>A0A934K288_9BACT</name>
<dbReference type="CDD" id="cd00038">
    <property type="entry name" value="CAP_ED"/>
    <property type="match status" value="1"/>
</dbReference>
<dbReference type="Gene3D" id="3.40.50.300">
    <property type="entry name" value="P-loop containing nucleotide triphosphate hydrolases"/>
    <property type="match status" value="1"/>
</dbReference>
<comment type="caution">
    <text evidence="2">The sequence shown here is derived from an EMBL/GenBank/DDBJ whole genome shotgun (WGS) entry which is preliminary data.</text>
</comment>
<dbReference type="InterPro" id="IPR027417">
    <property type="entry name" value="P-loop_NTPase"/>
</dbReference>
<dbReference type="RefSeq" id="WP_338199874.1">
    <property type="nucleotide sequence ID" value="NZ_JAEKNR010000067.1"/>
</dbReference>
<dbReference type="SUPFAM" id="SSF52540">
    <property type="entry name" value="P-loop containing nucleoside triphosphate hydrolases"/>
    <property type="match status" value="1"/>
</dbReference>
<dbReference type="InterPro" id="IPR000595">
    <property type="entry name" value="cNMP-bd_dom"/>
</dbReference>
<dbReference type="Gene3D" id="1.25.40.10">
    <property type="entry name" value="Tetratricopeptide repeat domain"/>
    <property type="match status" value="1"/>
</dbReference>